<feature type="coiled-coil region" evidence="1">
    <location>
        <begin position="552"/>
        <end position="611"/>
    </location>
</feature>
<feature type="compositionally biased region" description="Gly residues" evidence="2">
    <location>
        <begin position="27"/>
        <end position="47"/>
    </location>
</feature>
<evidence type="ECO:0008006" key="5">
    <source>
        <dbReference type="Google" id="ProtNLM"/>
    </source>
</evidence>
<feature type="compositionally biased region" description="Polar residues" evidence="2">
    <location>
        <begin position="137"/>
        <end position="146"/>
    </location>
</feature>
<comment type="caution">
    <text evidence="3">The sequence shown here is derived from an EMBL/GenBank/DDBJ whole genome shotgun (WGS) entry which is preliminary data.</text>
</comment>
<feature type="compositionally biased region" description="Acidic residues" evidence="2">
    <location>
        <begin position="640"/>
        <end position="654"/>
    </location>
</feature>
<evidence type="ECO:0000256" key="1">
    <source>
        <dbReference type="SAM" id="Coils"/>
    </source>
</evidence>
<feature type="region of interest" description="Disordered" evidence="2">
    <location>
        <begin position="1"/>
        <end position="172"/>
    </location>
</feature>
<dbReference type="EMBL" id="MNPL01006378">
    <property type="protein sequence ID" value="OQR75426.1"/>
    <property type="molecule type" value="Genomic_DNA"/>
</dbReference>
<accession>A0A1V9XPL3</accession>
<feature type="compositionally biased region" description="Polar residues" evidence="2">
    <location>
        <begin position="511"/>
        <end position="525"/>
    </location>
</feature>
<dbReference type="PANTHER" id="PTHR12577">
    <property type="entry name" value="DACHSHUND"/>
    <property type="match status" value="1"/>
</dbReference>
<feature type="compositionally biased region" description="Low complexity" evidence="2">
    <location>
        <begin position="661"/>
        <end position="675"/>
    </location>
</feature>
<evidence type="ECO:0000313" key="3">
    <source>
        <dbReference type="EMBL" id="OQR75426.1"/>
    </source>
</evidence>
<reference evidence="3 4" key="1">
    <citation type="journal article" date="2017" name="Gigascience">
        <title>Draft genome of the honey bee ectoparasitic mite, Tropilaelaps mercedesae, is shaped by the parasitic life history.</title>
        <authorList>
            <person name="Dong X."/>
            <person name="Armstrong S.D."/>
            <person name="Xia D."/>
            <person name="Makepeace B.L."/>
            <person name="Darby A.C."/>
            <person name="Kadowaki T."/>
        </authorList>
    </citation>
    <scope>NUCLEOTIDE SEQUENCE [LARGE SCALE GENOMIC DNA]</scope>
    <source>
        <strain evidence="3">Wuxi-XJTLU</strain>
    </source>
</reference>
<feature type="compositionally biased region" description="Basic and acidic residues" evidence="2">
    <location>
        <begin position="90"/>
        <end position="99"/>
    </location>
</feature>
<protein>
    <recommendedName>
        <fullName evidence="5">Dachshund</fullName>
    </recommendedName>
</protein>
<keyword evidence="4" id="KW-1185">Reference proteome</keyword>
<dbReference type="GO" id="GO:0000978">
    <property type="term" value="F:RNA polymerase II cis-regulatory region sequence-specific DNA binding"/>
    <property type="evidence" value="ECO:0007669"/>
    <property type="project" value="TreeGrafter"/>
</dbReference>
<dbReference type="InParanoid" id="A0A1V9XPL3"/>
<feature type="compositionally biased region" description="Polar residues" evidence="2">
    <location>
        <begin position="363"/>
        <end position="372"/>
    </location>
</feature>
<evidence type="ECO:0000313" key="4">
    <source>
        <dbReference type="Proteomes" id="UP000192247"/>
    </source>
</evidence>
<feature type="region of interest" description="Disordered" evidence="2">
    <location>
        <begin position="271"/>
        <end position="465"/>
    </location>
</feature>
<dbReference type="PANTHER" id="PTHR12577:SF6">
    <property type="entry name" value="DACHSHUND, ISOFORM B"/>
    <property type="match status" value="1"/>
</dbReference>
<feature type="compositionally biased region" description="Gly residues" evidence="2">
    <location>
        <begin position="54"/>
        <end position="71"/>
    </location>
</feature>
<organism evidence="3 4">
    <name type="scientific">Tropilaelaps mercedesae</name>
    <dbReference type="NCBI Taxonomy" id="418985"/>
    <lineage>
        <taxon>Eukaryota</taxon>
        <taxon>Metazoa</taxon>
        <taxon>Ecdysozoa</taxon>
        <taxon>Arthropoda</taxon>
        <taxon>Chelicerata</taxon>
        <taxon>Arachnida</taxon>
        <taxon>Acari</taxon>
        <taxon>Parasitiformes</taxon>
        <taxon>Mesostigmata</taxon>
        <taxon>Gamasina</taxon>
        <taxon>Dermanyssoidea</taxon>
        <taxon>Laelapidae</taxon>
        <taxon>Tropilaelaps</taxon>
    </lineage>
</organism>
<dbReference type="InterPro" id="IPR052417">
    <property type="entry name" value="Dachshund_domain"/>
</dbReference>
<dbReference type="AlphaFoldDB" id="A0A1V9XPL3"/>
<feature type="region of interest" description="Disordered" evidence="2">
    <location>
        <begin position="502"/>
        <end position="542"/>
    </location>
</feature>
<dbReference type="Proteomes" id="UP000192247">
    <property type="component" value="Unassembled WGS sequence"/>
</dbReference>
<dbReference type="GO" id="GO:0005634">
    <property type="term" value="C:nucleus"/>
    <property type="evidence" value="ECO:0007669"/>
    <property type="project" value="TreeGrafter"/>
</dbReference>
<dbReference type="OrthoDB" id="6512563at2759"/>
<feature type="compositionally biased region" description="Gly residues" evidence="2">
    <location>
        <begin position="456"/>
        <end position="465"/>
    </location>
</feature>
<sequence length="711" mass="74530">YFRPGRPPGRASLVGLSGVGATSPASGGHGGHQASGGHPGAIQGGQPGPFPQGLLGGHKGPQGPMGVGGPFGQTTHDGLDGNGTGTGAFEFRRESRGDDEINGVVGRNGQSGQPGDRGQSPLEHHHTIGPGSAGGLNRNSSHSEQGGNHLKQESRSDEETPGGAGSGLSAMGADAEGMNAMQAMLFKAMWSQGGGQGDPKGAPPFPPALVANMAAVQLPGQPPMNTAMAAAMASQMDLMLGLQHNPQIAAAAAAAYQRQLLQAASLAQQQMKSGQQSKEHGLVSGMHPDQRNRSRSPENASKKEFRSRESESPAAAAGHPRSEHHQSRKSSFESSKKMHNNNSISSSLNSSAITSSGPGLDSAVNNALNLSSGGKDVSVTDRKKRSRSVSSDEGSLSDGPLSELSANNLDNNDDTSNYGDDDDLDKTGGRSPKRTSDRDEALSTSSRESERRRSHGGGSSGGLGALGVLGLERLARGEARDSRDSNHSVPTPIALMQQHLSVDRTPPSGSPTPASHLTNSTPGSRSQHHHIGGGGVQTNTNAPATGSIEALLQNILGLLKVAEENARAQEQQMHLEKAELKVEILRERSIREQLEKQLQEEQHRRLFYQKKLRREKRCRRQMQEQLDGSAKRPRLSACSDVDEEKEDTKEEELETVVRPQEIGSIVGSGGEEPISAQTAPTGATTVPNGLLPNDTILALETPASASDGLSR</sequence>
<feature type="compositionally biased region" description="Low complexity" evidence="2">
    <location>
        <begin position="340"/>
        <end position="356"/>
    </location>
</feature>
<dbReference type="GO" id="GO:0000981">
    <property type="term" value="F:DNA-binding transcription factor activity, RNA polymerase II-specific"/>
    <property type="evidence" value="ECO:0007669"/>
    <property type="project" value="TreeGrafter"/>
</dbReference>
<evidence type="ECO:0000256" key="2">
    <source>
        <dbReference type="SAM" id="MobiDB-lite"/>
    </source>
</evidence>
<feature type="compositionally biased region" description="Polar residues" evidence="2">
    <location>
        <begin position="676"/>
        <end position="687"/>
    </location>
</feature>
<keyword evidence="1" id="KW-0175">Coiled coil</keyword>
<dbReference type="GO" id="GO:0005667">
    <property type="term" value="C:transcription regulator complex"/>
    <property type="evidence" value="ECO:0007669"/>
    <property type="project" value="TreeGrafter"/>
</dbReference>
<feature type="non-terminal residue" evidence="3">
    <location>
        <position position="1"/>
    </location>
</feature>
<feature type="compositionally biased region" description="Basic and acidic residues" evidence="2">
    <location>
        <begin position="320"/>
        <end position="336"/>
    </location>
</feature>
<proteinExistence type="predicted"/>
<feature type="compositionally biased region" description="Basic and acidic residues" evidence="2">
    <location>
        <begin position="288"/>
        <end position="311"/>
    </location>
</feature>
<name>A0A1V9XPL3_9ACAR</name>
<gene>
    <name evidence="3" type="ORF">BIW11_08427</name>
</gene>
<feature type="compositionally biased region" description="Basic and acidic residues" evidence="2">
    <location>
        <begin position="434"/>
        <end position="451"/>
    </location>
</feature>
<feature type="region of interest" description="Disordered" evidence="2">
    <location>
        <begin position="623"/>
        <end position="689"/>
    </location>
</feature>